<dbReference type="Proteomes" id="UP000022910">
    <property type="component" value="Unassembled WGS sequence"/>
</dbReference>
<proteinExistence type="predicted"/>
<protein>
    <submittedName>
        <fullName evidence="1">Uncharacterized protein</fullName>
    </submittedName>
</protein>
<evidence type="ECO:0000313" key="1">
    <source>
        <dbReference type="EMBL" id="EXX67087.1"/>
    </source>
</evidence>
<organism evidence="1 2">
    <name type="scientific">Rhizophagus irregularis (strain DAOM 197198w)</name>
    <name type="common">Glomus intraradices</name>
    <dbReference type="NCBI Taxonomy" id="1432141"/>
    <lineage>
        <taxon>Eukaryota</taxon>
        <taxon>Fungi</taxon>
        <taxon>Fungi incertae sedis</taxon>
        <taxon>Mucoromycota</taxon>
        <taxon>Glomeromycotina</taxon>
        <taxon>Glomeromycetes</taxon>
        <taxon>Glomerales</taxon>
        <taxon>Glomeraceae</taxon>
        <taxon>Rhizophagus</taxon>
    </lineage>
</organism>
<dbReference type="EMBL" id="JEMT01018014">
    <property type="protein sequence ID" value="EXX67087.1"/>
    <property type="molecule type" value="Genomic_DNA"/>
</dbReference>
<comment type="caution">
    <text evidence="1">The sequence shown here is derived from an EMBL/GenBank/DDBJ whole genome shotgun (WGS) entry which is preliminary data.</text>
</comment>
<name>A0A015JC64_RHIIW</name>
<evidence type="ECO:0000313" key="2">
    <source>
        <dbReference type="Proteomes" id="UP000022910"/>
    </source>
</evidence>
<sequence>MPKAKPISLTKKQLFNEIPAPKKHLAKEYDVSEEKISDILKAKDCWLAIDLNSYQAGLRRERKLPFVIIEDALDLWV</sequence>
<keyword evidence="2" id="KW-1185">Reference proteome</keyword>
<reference evidence="1 2" key="1">
    <citation type="submission" date="2014-02" db="EMBL/GenBank/DDBJ databases">
        <title>Single nucleus genome sequencing reveals high similarity among nuclei of an endomycorrhizal fungus.</title>
        <authorList>
            <person name="Lin K."/>
            <person name="Geurts R."/>
            <person name="Zhang Z."/>
            <person name="Limpens E."/>
            <person name="Saunders D.G."/>
            <person name="Mu D."/>
            <person name="Pang E."/>
            <person name="Cao H."/>
            <person name="Cha H."/>
            <person name="Lin T."/>
            <person name="Zhou Q."/>
            <person name="Shang Y."/>
            <person name="Li Y."/>
            <person name="Ivanov S."/>
            <person name="Sharma T."/>
            <person name="Velzen R.V."/>
            <person name="Ruijter N.D."/>
            <person name="Aanen D.K."/>
            <person name="Win J."/>
            <person name="Kamoun S."/>
            <person name="Bisseling T."/>
            <person name="Huang S."/>
        </authorList>
    </citation>
    <scope>NUCLEOTIDE SEQUENCE [LARGE SCALE GENOMIC DNA]</scope>
    <source>
        <strain evidence="2">DAOM197198w</strain>
    </source>
</reference>
<gene>
    <name evidence="1" type="ORF">RirG_117590</name>
</gene>
<dbReference type="AlphaFoldDB" id="A0A015JC64"/>
<dbReference type="HOGENOM" id="CLU_2639403_0_0_1"/>
<accession>A0A015JC64</accession>